<evidence type="ECO:0000259" key="6">
    <source>
        <dbReference type="PROSITE" id="PS50262"/>
    </source>
</evidence>
<name>A0A815QVL8_9BILA</name>
<keyword evidence="2 5" id="KW-0812">Transmembrane</keyword>
<comment type="caution">
    <text evidence="7">The sequence shown here is derived from an EMBL/GenBank/DDBJ whole genome shotgun (WGS) entry which is preliminary data.</text>
</comment>
<keyword evidence="3 5" id="KW-1133">Transmembrane helix</keyword>
<feature type="transmembrane region" description="Helical" evidence="5">
    <location>
        <begin position="44"/>
        <end position="69"/>
    </location>
</feature>
<dbReference type="PROSITE" id="PS50262">
    <property type="entry name" value="G_PROTEIN_RECEP_F1_2"/>
    <property type="match status" value="1"/>
</dbReference>
<feature type="domain" description="G-protein coupled receptors family 1 profile" evidence="6">
    <location>
        <begin position="1"/>
        <end position="152"/>
    </location>
</feature>
<feature type="transmembrane region" description="Helical" evidence="5">
    <location>
        <begin position="90"/>
        <end position="114"/>
    </location>
</feature>
<sequence>MAAFTILWILHGIPYAVFFVHIQSSTTGKITCTVVNDIFAPYRFYFITPVLTGFLPVSITIVFGLLAYNNVRQLAYRTIPLVRRELDKQLTVMVLVQAVINSFTILPYVIFTILTSNTTIMSNAIVAVQIQFAATITALMYYFNFASPFTIYICVSDRFRRQLIHVLFKICSQCWRRSIVVVNQVTPES</sequence>
<dbReference type="Gene3D" id="1.20.1070.10">
    <property type="entry name" value="Rhodopsin 7-helix transmembrane proteins"/>
    <property type="match status" value="1"/>
</dbReference>
<evidence type="ECO:0000256" key="3">
    <source>
        <dbReference type="ARBA" id="ARBA00022989"/>
    </source>
</evidence>
<comment type="subcellular location">
    <subcellularLocation>
        <location evidence="1">Membrane</location>
    </subcellularLocation>
</comment>
<reference evidence="7" key="1">
    <citation type="submission" date="2021-02" db="EMBL/GenBank/DDBJ databases">
        <authorList>
            <person name="Nowell W R."/>
        </authorList>
    </citation>
    <scope>NUCLEOTIDE SEQUENCE</scope>
</reference>
<dbReference type="EMBL" id="CAJNOU010005151">
    <property type="protein sequence ID" value="CAF1468385.1"/>
    <property type="molecule type" value="Genomic_DNA"/>
</dbReference>
<accession>A0A815QVL8</accession>
<keyword evidence="4 5" id="KW-0472">Membrane</keyword>
<gene>
    <name evidence="8" type="ORF">FNK824_LOCUS27035</name>
    <name evidence="7" type="ORF">SEV965_LOCUS34524</name>
</gene>
<evidence type="ECO:0000313" key="9">
    <source>
        <dbReference type="Proteomes" id="UP000663889"/>
    </source>
</evidence>
<dbReference type="Proteomes" id="UP000663889">
    <property type="component" value="Unassembled WGS sequence"/>
</dbReference>
<proteinExistence type="predicted"/>
<evidence type="ECO:0000313" key="8">
    <source>
        <dbReference type="EMBL" id="CAF4020341.1"/>
    </source>
</evidence>
<organism evidence="7 9">
    <name type="scientific">Rotaria sordida</name>
    <dbReference type="NCBI Taxonomy" id="392033"/>
    <lineage>
        <taxon>Eukaryota</taxon>
        <taxon>Metazoa</taxon>
        <taxon>Spiralia</taxon>
        <taxon>Gnathifera</taxon>
        <taxon>Rotifera</taxon>
        <taxon>Eurotatoria</taxon>
        <taxon>Bdelloidea</taxon>
        <taxon>Philodinida</taxon>
        <taxon>Philodinidae</taxon>
        <taxon>Rotaria</taxon>
    </lineage>
</organism>
<dbReference type="InterPro" id="IPR017452">
    <property type="entry name" value="GPCR_Rhodpsn_7TM"/>
</dbReference>
<evidence type="ECO:0000256" key="2">
    <source>
        <dbReference type="ARBA" id="ARBA00022692"/>
    </source>
</evidence>
<evidence type="ECO:0000313" key="7">
    <source>
        <dbReference type="EMBL" id="CAF1468385.1"/>
    </source>
</evidence>
<dbReference type="SUPFAM" id="SSF81321">
    <property type="entry name" value="Family A G protein-coupled receptor-like"/>
    <property type="match status" value="1"/>
</dbReference>
<dbReference type="GO" id="GO:0016020">
    <property type="term" value="C:membrane"/>
    <property type="evidence" value="ECO:0007669"/>
    <property type="project" value="UniProtKB-SubCell"/>
</dbReference>
<evidence type="ECO:0000256" key="1">
    <source>
        <dbReference type="ARBA" id="ARBA00004370"/>
    </source>
</evidence>
<dbReference type="Proteomes" id="UP000663874">
    <property type="component" value="Unassembled WGS sequence"/>
</dbReference>
<evidence type="ECO:0000256" key="5">
    <source>
        <dbReference type="SAM" id="Phobius"/>
    </source>
</evidence>
<dbReference type="AlphaFoldDB" id="A0A815QVL8"/>
<evidence type="ECO:0000256" key="4">
    <source>
        <dbReference type="ARBA" id="ARBA00023136"/>
    </source>
</evidence>
<protein>
    <recommendedName>
        <fullName evidence="6">G-protein coupled receptors family 1 profile domain-containing protein</fullName>
    </recommendedName>
</protein>
<dbReference type="EMBL" id="CAJOBE010006891">
    <property type="protein sequence ID" value="CAF4020341.1"/>
    <property type="molecule type" value="Genomic_DNA"/>
</dbReference>